<dbReference type="AlphaFoldDB" id="A0A3N4I9F9"/>
<sequence>MLPKPILLSTITPTEFIRYILDLLSEYPRLDNVTEPSTAPIILVVASTRSRFLTWLSESTAPHDPLLLPTLTLLTTTPRIKVYFTPTLVAFRAWITTSIPTYNDPSDRAKAGILAVWNPFALHWTPDEETGLQREYSFEGISKTVNCLLQGAWMARRRVICGTLLPDDWKDEPIAGFNPGRNNPDIAIDLGEAFSRWFDIHEPEQLEGTEPQDDDEQELVE</sequence>
<evidence type="ECO:0000313" key="1">
    <source>
        <dbReference type="EMBL" id="RPA82712.1"/>
    </source>
</evidence>
<gene>
    <name evidence="1" type="ORF">BJ508DRAFT_325178</name>
</gene>
<dbReference type="OrthoDB" id="5391496at2759"/>
<name>A0A3N4I9F9_ASCIM</name>
<accession>A0A3N4I9F9</accession>
<proteinExistence type="predicted"/>
<organism evidence="1 2">
    <name type="scientific">Ascobolus immersus RN42</name>
    <dbReference type="NCBI Taxonomy" id="1160509"/>
    <lineage>
        <taxon>Eukaryota</taxon>
        <taxon>Fungi</taxon>
        <taxon>Dikarya</taxon>
        <taxon>Ascomycota</taxon>
        <taxon>Pezizomycotina</taxon>
        <taxon>Pezizomycetes</taxon>
        <taxon>Pezizales</taxon>
        <taxon>Ascobolaceae</taxon>
        <taxon>Ascobolus</taxon>
    </lineage>
</organism>
<reference evidence="1 2" key="1">
    <citation type="journal article" date="2018" name="Nat. Ecol. Evol.">
        <title>Pezizomycetes genomes reveal the molecular basis of ectomycorrhizal truffle lifestyle.</title>
        <authorList>
            <person name="Murat C."/>
            <person name="Payen T."/>
            <person name="Noel B."/>
            <person name="Kuo A."/>
            <person name="Morin E."/>
            <person name="Chen J."/>
            <person name="Kohler A."/>
            <person name="Krizsan K."/>
            <person name="Balestrini R."/>
            <person name="Da Silva C."/>
            <person name="Montanini B."/>
            <person name="Hainaut M."/>
            <person name="Levati E."/>
            <person name="Barry K.W."/>
            <person name="Belfiori B."/>
            <person name="Cichocki N."/>
            <person name="Clum A."/>
            <person name="Dockter R.B."/>
            <person name="Fauchery L."/>
            <person name="Guy J."/>
            <person name="Iotti M."/>
            <person name="Le Tacon F."/>
            <person name="Lindquist E.A."/>
            <person name="Lipzen A."/>
            <person name="Malagnac F."/>
            <person name="Mello A."/>
            <person name="Molinier V."/>
            <person name="Miyauchi S."/>
            <person name="Poulain J."/>
            <person name="Riccioni C."/>
            <person name="Rubini A."/>
            <person name="Sitrit Y."/>
            <person name="Splivallo R."/>
            <person name="Traeger S."/>
            <person name="Wang M."/>
            <person name="Zifcakova L."/>
            <person name="Wipf D."/>
            <person name="Zambonelli A."/>
            <person name="Paolocci F."/>
            <person name="Nowrousian M."/>
            <person name="Ottonello S."/>
            <person name="Baldrian P."/>
            <person name="Spatafora J.W."/>
            <person name="Henrissat B."/>
            <person name="Nagy L.G."/>
            <person name="Aury J.M."/>
            <person name="Wincker P."/>
            <person name="Grigoriev I.V."/>
            <person name="Bonfante P."/>
            <person name="Martin F.M."/>
        </authorList>
    </citation>
    <scope>NUCLEOTIDE SEQUENCE [LARGE SCALE GENOMIC DNA]</scope>
    <source>
        <strain evidence="1 2">RN42</strain>
    </source>
</reference>
<protein>
    <submittedName>
        <fullName evidence="1">Uncharacterized protein</fullName>
    </submittedName>
</protein>
<keyword evidence="2" id="KW-1185">Reference proteome</keyword>
<dbReference type="EMBL" id="ML119669">
    <property type="protein sequence ID" value="RPA82712.1"/>
    <property type="molecule type" value="Genomic_DNA"/>
</dbReference>
<dbReference type="Proteomes" id="UP000275078">
    <property type="component" value="Unassembled WGS sequence"/>
</dbReference>
<evidence type="ECO:0000313" key="2">
    <source>
        <dbReference type="Proteomes" id="UP000275078"/>
    </source>
</evidence>